<dbReference type="GeneID" id="54588194"/>
<dbReference type="RefSeq" id="XP_033684771.1">
    <property type="nucleotide sequence ID" value="XM_033834864.1"/>
</dbReference>
<proteinExistence type="predicted"/>
<accession>A0A6A6IHW4</accession>
<dbReference type="Proteomes" id="UP000800094">
    <property type="component" value="Unassembled WGS sequence"/>
</dbReference>
<name>A0A6A6IHW4_9PLEO</name>
<reference evidence="1" key="1">
    <citation type="journal article" date="2020" name="Stud. Mycol.">
        <title>101 Dothideomycetes genomes: a test case for predicting lifestyles and emergence of pathogens.</title>
        <authorList>
            <person name="Haridas S."/>
            <person name="Albert R."/>
            <person name="Binder M."/>
            <person name="Bloem J."/>
            <person name="Labutti K."/>
            <person name="Salamov A."/>
            <person name="Andreopoulos B."/>
            <person name="Baker S."/>
            <person name="Barry K."/>
            <person name="Bills G."/>
            <person name="Bluhm B."/>
            <person name="Cannon C."/>
            <person name="Castanera R."/>
            <person name="Culley D."/>
            <person name="Daum C."/>
            <person name="Ezra D."/>
            <person name="Gonzalez J."/>
            <person name="Henrissat B."/>
            <person name="Kuo A."/>
            <person name="Liang C."/>
            <person name="Lipzen A."/>
            <person name="Lutzoni F."/>
            <person name="Magnuson J."/>
            <person name="Mondo S."/>
            <person name="Nolan M."/>
            <person name="Ohm R."/>
            <person name="Pangilinan J."/>
            <person name="Park H.-J."/>
            <person name="Ramirez L."/>
            <person name="Alfaro M."/>
            <person name="Sun H."/>
            <person name="Tritt A."/>
            <person name="Yoshinaga Y."/>
            <person name="Zwiers L.-H."/>
            <person name="Turgeon B."/>
            <person name="Goodwin S."/>
            <person name="Spatafora J."/>
            <person name="Crous P."/>
            <person name="Grigoriev I."/>
        </authorList>
    </citation>
    <scope>NUCLEOTIDE SEQUENCE</scope>
    <source>
        <strain evidence="1">CBS 122368</strain>
    </source>
</reference>
<dbReference type="EMBL" id="ML987194">
    <property type="protein sequence ID" value="KAF2249767.1"/>
    <property type="molecule type" value="Genomic_DNA"/>
</dbReference>
<evidence type="ECO:0000313" key="2">
    <source>
        <dbReference type="Proteomes" id="UP000800094"/>
    </source>
</evidence>
<protein>
    <submittedName>
        <fullName evidence="1">Uncharacterized protein</fullName>
    </submittedName>
</protein>
<keyword evidence="2" id="KW-1185">Reference proteome</keyword>
<evidence type="ECO:0000313" key="1">
    <source>
        <dbReference type="EMBL" id="KAF2249767.1"/>
    </source>
</evidence>
<gene>
    <name evidence="1" type="ORF">BU26DRAFT_593126</name>
</gene>
<organism evidence="1 2">
    <name type="scientific">Trematosphaeria pertusa</name>
    <dbReference type="NCBI Taxonomy" id="390896"/>
    <lineage>
        <taxon>Eukaryota</taxon>
        <taxon>Fungi</taxon>
        <taxon>Dikarya</taxon>
        <taxon>Ascomycota</taxon>
        <taxon>Pezizomycotina</taxon>
        <taxon>Dothideomycetes</taxon>
        <taxon>Pleosporomycetidae</taxon>
        <taxon>Pleosporales</taxon>
        <taxon>Massarineae</taxon>
        <taxon>Trematosphaeriaceae</taxon>
        <taxon>Trematosphaeria</taxon>
    </lineage>
</organism>
<sequence length="242" mass="27715">MVTGACDGTLLTTFCIEIRNRIYELATDKHVALLPPGSTAFDSLPARSRTKRQFFNLTHVSRQDRAEARPIYMRQTNVWVYHVDLYKYLVTFVFPGMERQDAVGDVGIVPGCYSVEGSLRGPQPFDLLPSFRHCDIAPGLKVSYPSTYPIAEDYLSTIAEVRKNELWREYVHSAVARLRVIRDMGVGVLVVIKPGFAEEWMSRHSDTRAGFFKEREAWMKRVGLSLPRMWWCKVRIDGESGY</sequence>
<dbReference type="AlphaFoldDB" id="A0A6A6IHW4"/>